<evidence type="ECO:0000256" key="4">
    <source>
        <dbReference type="PROSITE-ProRule" id="PRU00335"/>
    </source>
</evidence>
<comment type="caution">
    <text evidence="7">The sequence shown here is derived from an EMBL/GenBank/DDBJ whole genome shotgun (WGS) entry which is preliminary data.</text>
</comment>
<reference evidence="7 8" key="1">
    <citation type="submission" date="2024-02" db="EMBL/GenBank/DDBJ databases">
        <title>Microbulbifer aestuariivivens NBRC 112533.</title>
        <authorList>
            <person name="Ichikawa N."/>
            <person name="Katano-Makiyama Y."/>
            <person name="Hidaka K."/>
        </authorList>
    </citation>
    <scope>NUCLEOTIDE SEQUENCE [LARGE SCALE GENOMIC DNA]</scope>
    <source>
        <strain evidence="7 8">NBRC 112533</strain>
    </source>
</reference>
<dbReference type="Proteomes" id="UP001408594">
    <property type="component" value="Unassembled WGS sequence"/>
</dbReference>
<dbReference type="PANTHER" id="PTHR30055">
    <property type="entry name" value="HTH-TYPE TRANSCRIPTIONAL REGULATOR RUTR"/>
    <property type="match status" value="1"/>
</dbReference>
<evidence type="ECO:0000313" key="8">
    <source>
        <dbReference type="Proteomes" id="UP001408594"/>
    </source>
</evidence>
<dbReference type="InterPro" id="IPR009057">
    <property type="entry name" value="Homeodomain-like_sf"/>
</dbReference>
<evidence type="ECO:0000256" key="5">
    <source>
        <dbReference type="SAM" id="MobiDB-lite"/>
    </source>
</evidence>
<evidence type="ECO:0000259" key="6">
    <source>
        <dbReference type="PROSITE" id="PS50977"/>
    </source>
</evidence>
<keyword evidence="8" id="KW-1185">Reference proteome</keyword>
<evidence type="ECO:0000256" key="1">
    <source>
        <dbReference type="ARBA" id="ARBA00023015"/>
    </source>
</evidence>
<evidence type="ECO:0000313" key="7">
    <source>
        <dbReference type="EMBL" id="GAA5524924.1"/>
    </source>
</evidence>
<keyword evidence="2 4" id="KW-0238">DNA-binding</keyword>
<dbReference type="PROSITE" id="PS50977">
    <property type="entry name" value="HTH_TETR_2"/>
    <property type="match status" value="1"/>
</dbReference>
<feature type="region of interest" description="Disordered" evidence="5">
    <location>
        <begin position="218"/>
        <end position="242"/>
    </location>
</feature>
<name>A0ABP9WP67_9GAMM</name>
<proteinExistence type="predicted"/>
<sequence length="242" mass="27832">MTDTTPPLRRRRYTTQPRRPQRKNGREKFEALLDALDGLLQFRETTEISLADLSEAAGVPAASVYHFFPNREALFTALMQRHLDTMGEILAGTGKEATWQQRTETFLDQLQQQLCTSESVMKMRFGPAPGWAIREMLLEDRNRLGLQLLDLLDAEFDIPSSSRWPERFHIAMNIAESIWSGAYGRYGQVNQFSVTEARRATIAYLTYFFGQRLPLREEKSGEKPDATPNKAHRYEEEEALVD</sequence>
<keyword evidence="1" id="KW-0805">Transcription regulation</keyword>
<feature type="DNA-binding region" description="H-T-H motif" evidence="4">
    <location>
        <begin position="49"/>
        <end position="68"/>
    </location>
</feature>
<organism evidence="7 8">
    <name type="scientific">Microbulbifer aestuariivivens</name>
    <dbReference type="NCBI Taxonomy" id="1908308"/>
    <lineage>
        <taxon>Bacteria</taxon>
        <taxon>Pseudomonadati</taxon>
        <taxon>Pseudomonadota</taxon>
        <taxon>Gammaproteobacteria</taxon>
        <taxon>Cellvibrionales</taxon>
        <taxon>Microbulbiferaceae</taxon>
        <taxon>Microbulbifer</taxon>
    </lineage>
</organism>
<feature type="domain" description="HTH tetR-type" evidence="6">
    <location>
        <begin position="26"/>
        <end position="86"/>
    </location>
</feature>
<dbReference type="EMBL" id="BAABRT010000009">
    <property type="protein sequence ID" value="GAA5524924.1"/>
    <property type="molecule type" value="Genomic_DNA"/>
</dbReference>
<evidence type="ECO:0000256" key="3">
    <source>
        <dbReference type="ARBA" id="ARBA00023163"/>
    </source>
</evidence>
<evidence type="ECO:0000256" key="2">
    <source>
        <dbReference type="ARBA" id="ARBA00023125"/>
    </source>
</evidence>
<feature type="compositionally biased region" description="Basic residues" evidence="5">
    <location>
        <begin position="8"/>
        <end position="23"/>
    </location>
</feature>
<gene>
    <name evidence="7" type="ORF">Maes01_01483</name>
</gene>
<dbReference type="PANTHER" id="PTHR30055:SF234">
    <property type="entry name" value="HTH-TYPE TRANSCRIPTIONAL REGULATOR BETI"/>
    <property type="match status" value="1"/>
</dbReference>
<dbReference type="InterPro" id="IPR001647">
    <property type="entry name" value="HTH_TetR"/>
</dbReference>
<dbReference type="InterPro" id="IPR050109">
    <property type="entry name" value="HTH-type_TetR-like_transc_reg"/>
</dbReference>
<dbReference type="Gene3D" id="1.10.357.10">
    <property type="entry name" value="Tetracycline Repressor, domain 2"/>
    <property type="match status" value="1"/>
</dbReference>
<dbReference type="Pfam" id="PF00440">
    <property type="entry name" value="TetR_N"/>
    <property type="match status" value="1"/>
</dbReference>
<feature type="region of interest" description="Disordered" evidence="5">
    <location>
        <begin position="1"/>
        <end position="25"/>
    </location>
</feature>
<protein>
    <recommendedName>
        <fullName evidence="6">HTH tetR-type domain-containing protein</fullName>
    </recommendedName>
</protein>
<dbReference type="SUPFAM" id="SSF46689">
    <property type="entry name" value="Homeodomain-like"/>
    <property type="match status" value="1"/>
</dbReference>
<dbReference type="RefSeq" id="WP_345550216.1">
    <property type="nucleotide sequence ID" value="NZ_BAABRT010000009.1"/>
</dbReference>
<keyword evidence="3" id="KW-0804">Transcription</keyword>
<accession>A0ABP9WP67</accession>